<dbReference type="OrthoDB" id="431929at2759"/>
<feature type="domain" description="AN1-type" evidence="6">
    <location>
        <begin position="24"/>
        <end position="70"/>
    </location>
</feature>
<keyword evidence="2 4" id="KW-0863">Zinc-finger</keyword>
<dbReference type="InterPro" id="IPR035896">
    <property type="entry name" value="AN1-like_Znf"/>
</dbReference>
<dbReference type="Pfam" id="PF01428">
    <property type="entry name" value="zf-AN1"/>
    <property type="match status" value="2"/>
</dbReference>
<feature type="domain" description="AN1-type" evidence="6">
    <location>
        <begin position="89"/>
        <end position="141"/>
    </location>
</feature>
<dbReference type="PROSITE" id="PS51039">
    <property type="entry name" value="ZF_AN1"/>
    <property type="match status" value="2"/>
</dbReference>
<dbReference type="SMART" id="SM00154">
    <property type="entry name" value="ZnF_AN1"/>
    <property type="match status" value="2"/>
</dbReference>
<dbReference type="AlphaFoldDB" id="A0A6A5YLG1"/>
<dbReference type="Proteomes" id="UP000799770">
    <property type="component" value="Unassembled WGS sequence"/>
</dbReference>
<organism evidence="7 8">
    <name type="scientific">Lophiotrema nucula</name>
    <dbReference type="NCBI Taxonomy" id="690887"/>
    <lineage>
        <taxon>Eukaryota</taxon>
        <taxon>Fungi</taxon>
        <taxon>Dikarya</taxon>
        <taxon>Ascomycota</taxon>
        <taxon>Pezizomycotina</taxon>
        <taxon>Dothideomycetes</taxon>
        <taxon>Pleosporomycetidae</taxon>
        <taxon>Pleosporales</taxon>
        <taxon>Lophiotremataceae</taxon>
        <taxon>Lophiotrema</taxon>
    </lineage>
</organism>
<dbReference type="Pfam" id="PF25327">
    <property type="entry name" value="UBL_ZFAND1"/>
    <property type="match status" value="1"/>
</dbReference>
<evidence type="ECO:0000256" key="1">
    <source>
        <dbReference type="ARBA" id="ARBA00022723"/>
    </source>
</evidence>
<keyword evidence="3" id="KW-0862">Zinc</keyword>
<sequence length="330" mass="36635">MASSLALLNGSDETYMAMDKGDVDAAGKHCDYCRALDWLPFQCNSCKGTFCVHHRSLDSHHCPKAKDFSGKTTPPLRNGTNTPSKPSLLNHDQQCSDPVCKTLIYTHGDYGVHCSVCNQHYCLKHRLPEDHNCKSLIPIGARPQNALQLQRERGVTALRRLKAWADNKKEADIRLMMRPKTSIFASKKSQAATAKRDRIVQLKKMAKGTASIAADKRVYLFVEASADSTKAKHPSGQFFYDKTMNVGRVLDIAAKALQVENLNNRGGGEEEKLRVFHVEGGRLLRFQEKIGEVCQTGNMIVIMRGVGDPDLIDLKDETGTSEDGVHSIHM</sequence>
<reference evidence="7" key="1">
    <citation type="journal article" date="2020" name="Stud. Mycol.">
        <title>101 Dothideomycetes genomes: a test case for predicting lifestyles and emergence of pathogens.</title>
        <authorList>
            <person name="Haridas S."/>
            <person name="Albert R."/>
            <person name="Binder M."/>
            <person name="Bloem J."/>
            <person name="Labutti K."/>
            <person name="Salamov A."/>
            <person name="Andreopoulos B."/>
            <person name="Baker S."/>
            <person name="Barry K."/>
            <person name="Bills G."/>
            <person name="Bluhm B."/>
            <person name="Cannon C."/>
            <person name="Castanera R."/>
            <person name="Culley D."/>
            <person name="Daum C."/>
            <person name="Ezra D."/>
            <person name="Gonzalez J."/>
            <person name="Henrissat B."/>
            <person name="Kuo A."/>
            <person name="Liang C."/>
            <person name="Lipzen A."/>
            <person name="Lutzoni F."/>
            <person name="Magnuson J."/>
            <person name="Mondo S."/>
            <person name="Nolan M."/>
            <person name="Ohm R."/>
            <person name="Pangilinan J."/>
            <person name="Park H.-J."/>
            <person name="Ramirez L."/>
            <person name="Alfaro M."/>
            <person name="Sun H."/>
            <person name="Tritt A."/>
            <person name="Yoshinaga Y."/>
            <person name="Zwiers L.-H."/>
            <person name="Turgeon B."/>
            <person name="Goodwin S."/>
            <person name="Spatafora J."/>
            <person name="Crous P."/>
            <person name="Grigoriev I."/>
        </authorList>
    </citation>
    <scope>NUCLEOTIDE SEQUENCE</scope>
    <source>
        <strain evidence="7">CBS 627.86</strain>
    </source>
</reference>
<evidence type="ECO:0000259" key="6">
    <source>
        <dbReference type="PROSITE" id="PS51039"/>
    </source>
</evidence>
<evidence type="ECO:0000256" key="2">
    <source>
        <dbReference type="ARBA" id="ARBA00022771"/>
    </source>
</evidence>
<keyword evidence="8" id="KW-1185">Reference proteome</keyword>
<dbReference type="Gene3D" id="4.10.1110.10">
    <property type="entry name" value="AN1-like Zinc finger"/>
    <property type="match status" value="2"/>
</dbReference>
<evidence type="ECO:0000256" key="4">
    <source>
        <dbReference type="PROSITE-ProRule" id="PRU00449"/>
    </source>
</evidence>
<name>A0A6A5YLG1_9PLEO</name>
<dbReference type="SUPFAM" id="SSF118310">
    <property type="entry name" value="AN1-like Zinc finger"/>
    <property type="match status" value="2"/>
</dbReference>
<dbReference type="PANTHER" id="PTHR14677:SF40">
    <property type="entry name" value="CDC48-ASSOCIATED UBIQUITIN-LIKE_ZINC FINGER PROTEIN 1"/>
    <property type="match status" value="1"/>
</dbReference>
<dbReference type="EMBL" id="ML977351">
    <property type="protein sequence ID" value="KAF2107810.1"/>
    <property type="molecule type" value="Genomic_DNA"/>
</dbReference>
<protein>
    <submittedName>
        <fullName evidence="7">AN1 zinc finger protein-like protein</fullName>
    </submittedName>
</protein>
<evidence type="ECO:0000313" key="7">
    <source>
        <dbReference type="EMBL" id="KAF2107810.1"/>
    </source>
</evidence>
<accession>A0A6A5YLG1</accession>
<dbReference type="GO" id="GO:0005737">
    <property type="term" value="C:cytoplasm"/>
    <property type="evidence" value="ECO:0007669"/>
    <property type="project" value="TreeGrafter"/>
</dbReference>
<dbReference type="InterPro" id="IPR000058">
    <property type="entry name" value="Znf_AN1"/>
</dbReference>
<evidence type="ECO:0000256" key="3">
    <source>
        <dbReference type="ARBA" id="ARBA00022833"/>
    </source>
</evidence>
<dbReference type="InterPro" id="IPR057358">
    <property type="entry name" value="UBL_ZFAND1-like"/>
</dbReference>
<proteinExistence type="predicted"/>
<evidence type="ECO:0000256" key="5">
    <source>
        <dbReference type="SAM" id="MobiDB-lite"/>
    </source>
</evidence>
<dbReference type="PANTHER" id="PTHR14677">
    <property type="entry name" value="ARSENITE INDUCUBLE RNA ASSOCIATED PROTEIN AIP-1-RELATED"/>
    <property type="match status" value="1"/>
</dbReference>
<feature type="compositionally biased region" description="Basic and acidic residues" evidence="5">
    <location>
        <begin position="60"/>
        <end position="69"/>
    </location>
</feature>
<feature type="compositionally biased region" description="Polar residues" evidence="5">
    <location>
        <begin position="78"/>
        <end position="89"/>
    </location>
</feature>
<gene>
    <name evidence="7" type="ORF">BDV96DRAFT_588218</name>
</gene>
<dbReference type="GO" id="GO:0008270">
    <property type="term" value="F:zinc ion binding"/>
    <property type="evidence" value="ECO:0007669"/>
    <property type="project" value="UniProtKB-KW"/>
</dbReference>
<feature type="region of interest" description="Disordered" evidence="5">
    <location>
        <begin position="60"/>
        <end position="89"/>
    </location>
</feature>
<evidence type="ECO:0000313" key="8">
    <source>
        <dbReference type="Proteomes" id="UP000799770"/>
    </source>
</evidence>
<keyword evidence="1" id="KW-0479">Metal-binding</keyword>